<feature type="transmembrane region" description="Helical" evidence="11">
    <location>
        <begin position="73"/>
        <end position="96"/>
    </location>
</feature>
<comment type="function">
    <text evidence="11">NDH-1 shuttles electrons from NADH, via FMN and iron-sulfur (Fe-S) centers, to quinones in the respiratory chain. The immediate electron acceptor for the enzyme in this species is believed to be a menaquinone. Couples the redox reaction to proton translocation (for every two electrons transferred, four hydrogen ions are translocated across the cytoplasmic membrane), and thus conserves the redox energy in a proton gradient.</text>
</comment>
<evidence type="ECO:0000256" key="2">
    <source>
        <dbReference type="ARBA" id="ARBA00008472"/>
    </source>
</evidence>
<dbReference type="HAMAP" id="MF_01394">
    <property type="entry name" value="NDH1_NuoA"/>
    <property type="match status" value="1"/>
</dbReference>
<dbReference type="InterPro" id="IPR000440">
    <property type="entry name" value="NADH_UbQ/plastoQ_OxRdtase_su3"/>
</dbReference>
<dbReference type="InterPro" id="IPR038430">
    <property type="entry name" value="NDAH_ubi_oxred_su3_sf"/>
</dbReference>
<feature type="transmembrane region" description="Helical" evidence="11">
    <location>
        <begin position="102"/>
        <end position="125"/>
    </location>
</feature>
<dbReference type="eggNOG" id="COG0838">
    <property type="taxonomic scope" value="Bacteria"/>
</dbReference>
<keyword evidence="5 11" id="KW-0812">Transmembrane</keyword>
<feature type="transmembrane region" description="Helical" evidence="11">
    <location>
        <begin position="12"/>
        <end position="40"/>
    </location>
</feature>
<name>D1W1H5_9BACT</name>
<dbReference type="EC" id="7.1.1.-" evidence="11"/>
<keyword evidence="10 11" id="KW-0472">Membrane</keyword>
<organism evidence="13 14">
    <name type="scientific">Hoylesella timonensis CRIS 5C-B1</name>
    <dbReference type="NCBI Taxonomy" id="679189"/>
    <lineage>
        <taxon>Bacteria</taxon>
        <taxon>Pseudomonadati</taxon>
        <taxon>Bacteroidota</taxon>
        <taxon>Bacteroidia</taxon>
        <taxon>Bacteroidales</taxon>
        <taxon>Prevotellaceae</taxon>
        <taxon>Hoylesella</taxon>
    </lineage>
</organism>
<keyword evidence="9 11" id="KW-0520">NAD</keyword>
<evidence type="ECO:0000313" key="13">
    <source>
        <dbReference type="EMBL" id="EFA96743.1"/>
    </source>
</evidence>
<evidence type="ECO:0000256" key="12">
    <source>
        <dbReference type="RuleBase" id="RU003639"/>
    </source>
</evidence>
<dbReference type="EMBL" id="ADEF01000061">
    <property type="protein sequence ID" value="EFA96743.1"/>
    <property type="molecule type" value="Genomic_DNA"/>
</dbReference>
<comment type="subcellular location">
    <subcellularLocation>
        <location evidence="11 12">Cell membrane</location>
        <topology evidence="11 12">Multi-pass membrane protein</topology>
    </subcellularLocation>
    <subcellularLocation>
        <location evidence="1">Membrane</location>
        <topology evidence="1">Multi-pass membrane protein</topology>
    </subcellularLocation>
</comment>
<accession>D1W1H5</accession>
<evidence type="ECO:0000256" key="10">
    <source>
        <dbReference type="ARBA" id="ARBA00023136"/>
    </source>
</evidence>
<dbReference type="PANTHER" id="PTHR11058:SF22">
    <property type="entry name" value="NADH-QUINONE OXIDOREDUCTASE SUBUNIT A"/>
    <property type="match status" value="1"/>
</dbReference>
<dbReference type="PANTHER" id="PTHR11058">
    <property type="entry name" value="NADH-UBIQUINONE OXIDOREDUCTASE CHAIN 3"/>
    <property type="match status" value="1"/>
</dbReference>
<dbReference type="Gene3D" id="1.20.58.1610">
    <property type="entry name" value="NADH:ubiquinone/plastoquinone oxidoreductase, chain 3"/>
    <property type="match status" value="1"/>
</dbReference>
<proteinExistence type="inferred from homology"/>
<keyword evidence="3 11" id="KW-0813">Transport</keyword>
<evidence type="ECO:0000256" key="6">
    <source>
        <dbReference type="ARBA" id="ARBA00022719"/>
    </source>
</evidence>
<evidence type="ECO:0000256" key="5">
    <source>
        <dbReference type="ARBA" id="ARBA00022692"/>
    </source>
</evidence>
<sequence>MYVFRQKARTIIIIIIFMNFTLFVTVLLTAVTLVVAAYVIAKLIGPRSYNAVKGEPYESGIPTRGSSWLPMHVGYYLFAILFLMFDIETVLLYPWAVVVRDFGAMALVSIGFFLMVLVLGLAYAWRKGALEWK</sequence>
<dbReference type="InterPro" id="IPR023043">
    <property type="entry name" value="NAD(P)H_OxRDtase_bac/plastid"/>
</dbReference>
<evidence type="ECO:0000256" key="4">
    <source>
        <dbReference type="ARBA" id="ARBA00022475"/>
    </source>
</evidence>
<dbReference type="Pfam" id="PF00507">
    <property type="entry name" value="Oxidored_q4"/>
    <property type="match status" value="1"/>
</dbReference>
<evidence type="ECO:0000313" key="14">
    <source>
        <dbReference type="Proteomes" id="UP000004001"/>
    </source>
</evidence>
<dbReference type="GO" id="GO:0030964">
    <property type="term" value="C:NADH dehydrogenase complex"/>
    <property type="evidence" value="ECO:0007669"/>
    <property type="project" value="TreeGrafter"/>
</dbReference>
<keyword evidence="8 11" id="KW-1133">Transmembrane helix</keyword>
<dbReference type="GO" id="GO:0048038">
    <property type="term" value="F:quinone binding"/>
    <property type="evidence" value="ECO:0007669"/>
    <property type="project" value="UniProtKB-KW"/>
</dbReference>
<protein>
    <recommendedName>
        <fullName evidence="11">NADH-quinone oxidoreductase subunit A</fullName>
        <ecNumber evidence="11">7.1.1.-</ecNumber>
    </recommendedName>
    <alternativeName>
        <fullName evidence="11">NADH dehydrogenase I subunit A</fullName>
    </alternativeName>
    <alternativeName>
        <fullName evidence="11">NDH-1 subunit A</fullName>
    </alternativeName>
    <alternativeName>
        <fullName evidence="11">NUO1</fullName>
    </alternativeName>
</protein>
<keyword evidence="7 11" id="KW-1278">Translocase</keyword>
<keyword evidence="4 11" id="KW-1003">Cell membrane</keyword>
<keyword evidence="14" id="KW-1185">Reference proteome</keyword>
<dbReference type="AlphaFoldDB" id="D1W1H5"/>
<comment type="subunit">
    <text evidence="11">NDH-1 is composed of 14 different subunits. Subunits NuoA, H, J, K, L, M, N constitute the membrane sector of the complex.</text>
</comment>
<dbReference type="Proteomes" id="UP000004001">
    <property type="component" value="Unassembled WGS sequence"/>
</dbReference>
<evidence type="ECO:0000256" key="8">
    <source>
        <dbReference type="ARBA" id="ARBA00022989"/>
    </source>
</evidence>
<comment type="similarity">
    <text evidence="2 11 12">Belongs to the complex I subunit 3 family.</text>
</comment>
<evidence type="ECO:0000256" key="3">
    <source>
        <dbReference type="ARBA" id="ARBA00022448"/>
    </source>
</evidence>
<comment type="caution">
    <text evidence="13">The sequence shown here is derived from an EMBL/GenBank/DDBJ whole genome shotgun (WGS) entry which is preliminary data.</text>
</comment>
<evidence type="ECO:0000256" key="11">
    <source>
        <dbReference type="HAMAP-Rule" id="MF_01394"/>
    </source>
</evidence>
<gene>
    <name evidence="11" type="primary">nuoA</name>
    <name evidence="13" type="ORF">HMPREF9019_0158</name>
</gene>
<evidence type="ECO:0000256" key="7">
    <source>
        <dbReference type="ARBA" id="ARBA00022967"/>
    </source>
</evidence>
<dbReference type="GO" id="GO:0050136">
    <property type="term" value="F:NADH dehydrogenase (quinone) (non-electrogenic) activity"/>
    <property type="evidence" value="ECO:0007669"/>
    <property type="project" value="UniProtKB-UniRule"/>
</dbReference>
<evidence type="ECO:0000256" key="1">
    <source>
        <dbReference type="ARBA" id="ARBA00004141"/>
    </source>
</evidence>
<reference evidence="13 14" key="1">
    <citation type="submission" date="2009-12" db="EMBL/GenBank/DDBJ databases">
        <title>Genome Sequence of Prevotella timonensis CRIS 5C-B1.</title>
        <authorList>
            <person name="Durkin A.S."/>
            <person name="Madupu R."/>
            <person name="Torralba M."/>
            <person name="Methe B."/>
            <person name="Sutton G."/>
            <person name="Strausberg R.L."/>
            <person name="Nelson K.E."/>
        </authorList>
    </citation>
    <scope>NUCLEOTIDE SEQUENCE [LARGE SCALE GENOMIC DNA]</scope>
    <source>
        <strain evidence="13 14">CRIS 5C-B1</strain>
    </source>
</reference>
<evidence type="ECO:0000256" key="9">
    <source>
        <dbReference type="ARBA" id="ARBA00023027"/>
    </source>
</evidence>
<dbReference type="GO" id="GO:0005886">
    <property type="term" value="C:plasma membrane"/>
    <property type="evidence" value="ECO:0007669"/>
    <property type="project" value="UniProtKB-SubCell"/>
</dbReference>
<keyword evidence="6 11" id="KW-0874">Quinone</keyword>
<dbReference type="GO" id="GO:0008137">
    <property type="term" value="F:NADH dehydrogenase (ubiquinone) activity"/>
    <property type="evidence" value="ECO:0007669"/>
    <property type="project" value="InterPro"/>
</dbReference>
<comment type="catalytic activity">
    <reaction evidence="11 12">
        <text>a quinone + NADH + 5 H(+)(in) = a quinol + NAD(+) + 4 H(+)(out)</text>
        <dbReference type="Rhea" id="RHEA:57888"/>
        <dbReference type="ChEBI" id="CHEBI:15378"/>
        <dbReference type="ChEBI" id="CHEBI:24646"/>
        <dbReference type="ChEBI" id="CHEBI:57540"/>
        <dbReference type="ChEBI" id="CHEBI:57945"/>
        <dbReference type="ChEBI" id="CHEBI:132124"/>
    </reaction>
</comment>